<keyword evidence="2" id="KW-0201">Cytochrome c-type biogenesis</keyword>
<evidence type="ECO:0000256" key="1">
    <source>
        <dbReference type="ARBA" id="ARBA00004196"/>
    </source>
</evidence>
<dbReference type="RefSeq" id="WP_192011721.1">
    <property type="nucleotide sequence ID" value="NZ_JACYTQ010000008.1"/>
</dbReference>
<dbReference type="InterPro" id="IPR013766">
    <property type="entry name" value="Thioredoxin_domain"/>
</dbReference>
<dbReference type="CDD" id="cd02966">
    <property type="entry name" value="TlpA_like_family"/>
    <property type="match status" value="1"/>
</dbReference>
<dbReference type="SUPFAM" id="SSF52833">
    <property type="entry name" value="Thioredoxin-like"/>
    <property type="match status" value="1"/>
</dbReference>
<keyword evidence="3" id="KW-1015">Disulfide bond</keyword>
<dbReference type="PROSITE" id="PS51352">
    <property type="entry name" value="THIOREDOXIN_2"/>
    <property type="match status" value="1"/>
</dbReference>
<name>A0ABR9APY2_9BACT</name>
<accession>A0ABR9APY2</accession>
<comment type="caution">
    <text evidence="6">The sequence shown here is derived from an EMBL/GenBank/DDBJ whole genome shotgun (WGS) entry which is preliminary data.</text>
</comment>
<keyword evidence="7" id="KW-1185">Reference proteome</keyword>
<protein>
    <submittedName>
        <fullName evidence="6">TlpA family protein disulfide reductase</fullName>
    </submittedName>
</protein>
<gene>
    <name evidence="6" type="ORF">IFO69_19025</name>
</gene>
<dbReference type="Proteomes" id="UP000647133">
    <property type="component" value="Unassembled WGS sequence"/>
</dbReference>
<evidence type="ECO:0000313" key="6">
    <source>
        <dbReference type="EMBL" id="MBD8490853.1"/>
    </source>
</evidence>
<sequence length="672" mass="77732">MKNSFLTLLLFVVSHLTVFSQNENSPLPPALLGNWLKTDGSNEWVYGFDKDKLIMDSQVYSVIEVKSKKKKGEITYKTKEGPKSLFYEEGKNGKMLIGTAPNTMNFYSRNSTTNPDYKLKEDNFFEEQIFRKDSAIFKGYIKGYSPEMNKTGMINMYNILSKNANSTVITIQEDGTFYAKFPILSPTIGYGEMLGRYFSIYLEPGKTTFQFIDIALDKSNPIEIAKPPYYFMGTNAKMDKDLKYLGLFDYSNIKKLNSNISEMDKETYISAMLEIRDKEKEKYDKYKKDLHISKKAQFIIERSIDFLVLEEIIRYEKNLQMDYGVQNEIPSNQNQTTKDMDMLRKELQSFLQEADLNNPYNLIVPYYIDLVKQLASTDVIIKSVHKYPYKNLEKEIDKKKIPLTEEQRIAVRSYAASPSDKSFKVYQASQDLLDPILKGNSSLLRDTYESSLKERIEQALKENLGLEPGLLAEIMISQEKHNILKQGNTPYTPEQEREIPELFKYQFIADHLLEANQHLKEQLSVLQENNKATTAPNTNTTSKTEADKLFDSMMAKFKGKVVYVDFWATWCGPCITNIEAIAPLKEEIKEEDVVFVYITNQSSPEEAWNLKIPDIKGEHFRLTADEWNYLSSKFQVSGLPHYTLVDKEGNVVRNNFRIPNSQIKDLIFEYLN</sequence>
<organism evidence="6 7">
    <name type="scientific">Echinicola arenosa</name>
    <dbReference type="NCBI Taxonomy" id="2774144"/>
    <lineage>
        <taxon>Bacteria</taxon>
        <taxon>Pseudomonadati</taxon>
        <taxon>Bacteroidota</taxon>
        <taxon>Cytophagia</taxon>
        <taxon>Cytophagales</taxon>
        <taxon>Cyclobacteriaceae</taxon>
        <taxon>Echinicola</taxon>
    </lineage>
</organism>
<comment type="subcellular location">
    <subcellularLocation>
        <location evidence="1">Cell envelope</location>
    </subcellularLocation>
</comment>
<dbReference type="Pfam" id="PF08534">
    <property type="entry name" value="Redoxin"/>
    <property type="match status" value="1"/>
</dbReference>
<dbReference type="Gene3D" id="3.40.30.10">
    <property type="entry name" value="Glutaredoxin"/>
    <property type="match status" value="1"/>
</dbReference>
<evidence type="ECO:0000256" key="2">
    <source>
        <dbReference type="ARBA" id="ARBA00022748"/>
    </source>
</evidence>
<feature type="domain" description="Thioredoxin" evidence="5">
    <location>
        <begin position="526"/>
        <end position="672"/>
    </location>
</feature>
<dbReference type="InterPro" id="IPR013740">
    <property type="entry name" value="Redoxin"/>
</dbReference>
<dbReference type="PANTHER" id="PTHR42852:SF6">
    <property type="entry name" value="THIOL:DISULFIDE INTERCHANGE PROTEIN DSBE"/>
    <property type="match status" value="1"/>
</dbReference>
<dbReference type="InterPro" id="IPR050553">
    <property type="entry name" value="Thioredoxin_ResA/DsbE_sf"/>
</dbReference>
<reference evidence="6 7" key="1">
    <citation type="submission" date="2020-09" db="EMBL/GenBank/DDBJ databases">
        <title>Echinicola sp. CAU 1574 isolated from sand of Sido Beach.</title>
        <authorList>
            <person name="Kim W."/>
        </authorList>
    </citation>
    <scope>NUCLEOTIDE SEQUENCE [LARGE SCALE GENOMIC DNA]</scope>
    <source>
        <strain evidence="6 7">CAU 1574</strain>
    </source>
</reference>
<evidence type="ECO:0000256" key="3">
    <source>
        <dbReference type="ARBA" id="ARBA00023157"/>
    </source>
</evidence>
<evidence type="ECO:0000256" key="4">
    <source>
        <dbReference type="ARBA" id="ARBA00023284"/>
    </source>
</evidence>
<evidence type="ECO:0000313" key="7">
    <source>
        <dbReference type="Proteomes" id="UP000647133"/>
    </source>
</evidence>
<dbReference type="EMBL" id="JACYTQ010000008">
    <property type="protein sequence ID" value="MBD8490853.1"/>
    <property type="molecule type" value="Genomic_DNA"/>
</dbReference>
<evidence type="ECO:0000259" key="5">
    <source>
        <dbReference type="PROSITE" id="PS51352"/>
    </source>
</evidence>
<keyword evidence="4" id="KW-0676">Redox-active center</keyword>
<dbReference type="PANTHER" id="PTHR42852">
    <property type="entry name" value="THIOL:DISULFIDE INTERCHANGE PROTEIN DSBE"/>
    <property type="match status" value="1"/>
</dbReference>
<proteinExistence type="predicted"/>
<dbReference type="InterPro" id="IPR036249">
    <property type="entry name" value="Thioredoxin-like_sf"/>
</dbReference>